<comment type="caution">
    <text evidence="2">The sequence shown here is derived from an EMBL/GenBank/DDBJ whole genome shotgun (WGS) entry which is preliminary data.</text>
</comment>
<protein>
    <submittedName>
        <fullName evidence="2">Type IX secretion system membrane protein PorP/SprF</fullName>
    </submittedName>
</protein>
<evidence type="ECO:0000313" key="3">
    <source>
        <dbReference type="Proteomes" id="UP000466586"/>
    </source>
</evidence>
<keyword evidence="3" id="KW-1185">Reference proteome</keyword>
<sequence length="327" mass="36587">MKRSLLVLFILFYFIPVARSQQDPQYSQYMFNSLVINPAYAGYKEVLNVSMLHRDQWTGLPGSPKTESLIVDGAFFNENRIGIGLSIVNDKIGLQRQSSAYLNYAYRLPMGDDESRLAFGLAFGVSQYVLNGDRSFVDNPDDPNFANGNQSRFTPDAKFGVYYSNERFFAGASVTNLLGLSIDYQKIAGSALSRQGRHYFISGGYLADLGENFKLKPSILIKDDAKSQTTIDLNTFLLIKEMVWVGASYRSGVSLWKKSNMNTDNFQQNSMVGAIEVFVARNLRFGYAFDYSLSDLSSVANGTHEISLGFSINTARRSSALLTPRYF</sequence>
<dbReference type="EMBL" id="WVHT01000003">
    <property type="protein sequence ID" value="MXV50835.1"/>
    <property type="molecule type" value="Genomic_DNA"/>
</dbReference>
<dbReference type="InterPro" id="IPR019861">
    <property type="entry name" value="PorP/SprF_Bacteroidetes"/>
</dbReference>
<dbReference type="RefSeq" id="WP_160844023.1">
    <property type="nucleotide sequence ID" value="NZ_WVHT01000003.1"/>
</dbReference>
<dbReference type="Pfam" id="PF11751">
    <property type="entry name" value="PorP_SprF"/>
    <property type="match status" value="1"/>
</dbReference>
<dbReference type="Proteomes" id="UP000466586">
    <property type="component" value="Unassembled WGS sequence"/>
</dbReference>
<feature type="signal peptide" evidence="1">
    <location>
        <begin position="1"/>
        <end position="20"/>
    </location>
</feature>
<keyword evidence="1" id="KW-0732">Signal</keyword>
<reference evidence="2 3" key="1">
    <citation type="submission" date="2019-11" db="EMBL/GenBank/DDBJ databases">
        <title>Pedobacter sp. HMF7647 Genome sequencing and assembly.</title>
        <authorList>
            <person name="Kang H."/>
            <person name="Kim H."/>
            <person name="Joh K."/>
        </authorList>
    </citation>
    <scope>NUCLEOTIDE SEQUENCE [LARGE SCALE GENOMIC DNA]</scope>
    <source>
        <strain evidence="2 3">HMF7647</strain>
    </source>
</reference>
<evidence type="ECO:0000313" key="2">
    <source>
        <dbReference type="EMBL" id="MXV50835.1"/>
    </source>
</evidence>
<feature type="chain" id="PRO_5029589764" evidence="1">
    <location>
        <begin position="21"/>
        <end position="327"/>
    </location>
</feature>
<accession>A0A7K1Y8C4</accession>
<dbReference type="AlphaFoldDB" id="A0A7K1Y8C4"/>
<proteinExistence type="predicted"/>
<name>A0A7K1Y8C4_9SPHI</name>
<evidence type="ECO:0000256" key="1">
    <source>
        <dbReference type="SAM" id="SignalP"/>
    </source>
</evidence>
<dbReference type="NCBIfam" id="TIGR03519">
    <property type="entry name" value="T9SS_PorP_fam"/>
    <property type="match status" value="1"/>
</dbReference>
<organism evidence="2 3">
    <name type="scientific">Hufsiella arboris</name>
    <dbReference type="NCBI Taxonomy" id="2695275"/>
    <lineage>
        <taxon>Bacteria</taxon>
        <taxon>Pseudomonadati</taxon>
        <taxon>Bacteroidota</taxon>
        <taxon>Sphingobacteriia</taxon>
        <taxon>Sphingobacteriales</taxon>
        <taxon>Sphingobacteriaceae</taxon>
        <taxon>Hufsiella</taxon>
    </lineage>
</organism>
<gene>
    <name evidence="2" type="ORF">GS399_07600</name>
</gene>